<feature type="compositionally biased region" description="Low complexity" evidence="1">
    <location>
        <begin position="165"/>
        <end position="196"/>
    </location>
</feature>
<organism evidence="2 3">
    <name type="scientific">Ganoderma sinense ZZ0214-1</name>
    <dbReference type="NCBI Taxonomy" id="1077348"/>
    <lineage>
        <taxon>Eukaryota</taxon>
        <taxon>Fungi</taxon>
        <taxon>Dikarya</taxon>
        <taxon>Basidiomycota</taxon>
        <taxon>Agaricomycotina</taxon>
        <taxon>Agaricomycetes</taxon>
        <taxon>Polyporales</taxon>
        <taxon>Polyporaceae</taxon>
        <taxon>Ganoderma</taxon>
    </lineage>
</organism>
<evidence type="ECO:0000256" key="1">
    <source>
        <dbReference type="SAM" id="MobiDB-lite"/>
    </source>
</evidence>
<evidence type="ECO:0000313" key="3">
    <source>
        <dbReference type="Proteomes" id="UP000230002"/>
    </source>
</evidence>
<protein>
    <submittedName>
        <fullName evidence="2">Uncharacterized protein</fullName>
    </submittedName>
</protein>
<sequence length="196" mass="21646">MDRGHYLAPPLPLYLADPPEPARSSDSESESAPSEAAPTAIPHPRLDTLWILVQSRKEIRTLKKILTARDALGFPIRCVVVHHRFAAGSKALAQLQALRAEEVILTEPSASAPKELEEREGDWALRFPERFSLPAVVRRDWPTMWYGNDWDSQDDDSESEDESDSSVARSGRSSSEFNPFSPSSSVHSSGSSSSSE</sequence>
<feature type="region of interest" description="Disordered" evidence="1">
    <location>
        <begin position="147"/>
        <end position="196"/>
    </location>
</feature>
<gene>
    <name evidence="2" type="ORF">GSI_07720</name>
</gene>
<feature type="compositionally biased region" description="Acidic residues" evidence="1">
    <location>
        <begin position="151"/>
        <end position="164"/>
    </location>
</feature>
<feature type="compositionally biased region" description="Low complexity" evidence="1">
    <location>
        <begin position="30"/>
        <end position="40"/>
    </location>
</feature>
<feature type="region of interest" description="Disordered" evidence="1">
    <location>
        <begin position="1"/>
        <end position="40"/>
    </location>
</feature>
<reference evidence="2 3" key="1">
    <citation type="journal article" date="2015" name="Sci. Rep.">
        <title>Chromosome-level genome map provides insights into diverse defense mechanisms in the medicinal fungus Ganoderma sinense.</title>
        <authorList>
            <person name="Zhu Y."/>
            <person name="Xu J."/>
            <person name="Sun C."/>
            <person name="Zhou S."/>
            <person name="Xu H."/>
            <person name="Nelson D.R."/>
            <person name="Qian J."/>
            <person name="Song J."/>
            <person name="Luo H."/>
            <person name="Xiang L."/>
            <person name="Li Y."/>
            <person name="Xu Z."/>
            <person name="Ji A."/>
            <person name="Wang L."/>
            <person name="Lu S."/>
            <person name="Hayward A."/>
            <person name="Sun W."/>
            <person name="Li X."/>
            <person name="Schwartz D.C."/>
            <person name="Wang Y."/>
            <person name="Chen S."/>
        </authorList>
    </citation>
    <scope>NUCLEOTIDE SEQUENCE [LARGE SCALE GENOMIC DNA]</scope>
    <source>
        <strain evidence="2 3">ZZ0214-1</strain>
    </source>
</reference>
<name>A0A2G8S8N9_9APHY</name>
<evidence type="ECO:0000313" key="2">
    <source>
        <dbReference type="EMBL" id="PIL30142.1"/>
    </source>
</evidence>
<proteinExistence type="predicted"/>
<dbReference type="AlphaFoldDB" id="A0A2G8S8N9"/>
<accession>A0A2G8S8N9</accession>
<dbReference type="Proteomes" id="UP000230002">
    <property type="component" value="Unassembled WGS sequence"/>
</dbReference>
<dbReference type="OrthoDB" id="2752736at2759"/>
<dbReference type="EMBL" id="AYKW01000016">
    <property type="protein sequence ID" value="PIL30142.1"/>
    <property type="molecule type" value="Genomic_DNA"/>
</dbReference>
<comment type="caution">
    <text evidence="2">The sequence shown here is derived from an EMBL/GenBank/DDBJ whole genome shotgun (WGS) entry which is preliminary data.</text>
</comment>
<keyword evidence="3" id="KW-1185">Reference proteome</keyword>